<dbReference type="Gene3D" id="3.40.50.300">
    <property type="entry name" value="P-loop containing nucleotide triphosphate hydrolases"/>
    <property type="match status" value="1"/>
</dbReference>
<reference evidence="4" key="1">
    <citation type="journal article" date="2021" name="Front. Plant Sci.">
        <title>Chromosome-Scale Genome Assembly for Chinese Sour Jujube and Insights Into Its Genome Evolution and Domestication Signature.</title>
        <authorList>
            <person name="Shen L.-Y."/>
            <person name="Luo H."/>
            <person name="Wang X.-L."/>
            <person name="Wang X.-M."/>
            <person name="Qiu X.-J."/>
            <person name="Liu H."/>
            <person name="Zhou S.-S."/>
            <person name="Jia K.-H."/>
            <person name="Nie S."/>
            <person name="Bao Y.-T."/>
            <person name="Zhang R.-G."/>
            <person name="Yun Q.-Z."/>
            <person name="Chai Y.-H."/>
            <person name="Lu J.-Y."/>
            <person name="Li Y."/>
            <person name="Zhao S.-W."/>
            <person name="Mao J.-F."/>
            <person name="Jia S.-G."/>
            <person name="Mao Y.-M."/>
        </authorList>
    </citation>
    <scope>NUCLEOTIDE SEQUENCE</scope>
    <source>
        <strain evidence="4">AT0</strain>
        <tissue evidence="4">Leaf</tissue>
    </source>
</reference>
<dbReference type="GO" id="GO:0003873">
    <property type="term" value="F:6-phosphofructo-2-kinase activity"/>
    <property type="evidence" value="ECO:0007669"/>
    <property type="project" value="InterPro"/>
</dbReference>
<comment type="caution">
    <text evidence="4">The sequence shown here is derived from an EMBL/GenBank/DDBJ whole genome shotgun (WGS) entry which is preliminary data.</text>
</comment>
<dbReference type="EMBL" id="JAEACU010000005">
    <property type="protein sequence ID" value="KAH7528985.1"/>
    <property type="molecule type" value="Genomic_DNA"/>
</dbReference>
<dbReference type="GO" id="GO:0006000">
    <property type="term" value="P:fructose metabolic process"/>
    <property type="evidence" value="ECO:0007669"/>
    <property type="project" value="InterPro"/>
</dbReference>
<keyword evidence="2" id="KW-0067">ATP-binding</keyword>
<dbReference type="AlphaFoldDB" id="A0A978VF46"/>
<name>A0A978VF46_ZIZJJ</name>
<evidence type="ECO:0000313" key="5">
    <source>
        <dbReference type="Proteomes" id="UP000813462"/>
    </source>
</evidence>
<dbReference type="Proteomes" id="UP000813462">
    <property type="component" value="Unassembled WGS sequence"/>
</dbReference>
<evidence type="ECO:0000256" key="1">
    <source>
        <dbReference type="ARBA" id="ARBA00022741"/>
    </source>
</evidence>
<proteinExistence type="predicted"/>
<evidence type="ECO:0000256" key="2">
    <source>
        <dbReference type="ARBA" id="ARBA00022840"/>
    </source>
</evidence>
<feature type="domain" description="6-phosphofructo-2-kinase" evidence="3">
    <location>
        <begin position="51"/>
        <end position="93"/>
    </location>
</feature>
<accession>A0A978VF46</accession>
<evidence type="ECO:0000259" key="3">
    <source>
        <dbReference type="Pfam" id="PF01591"/>
    </source>
</evidence>
<dbReference type="GO" id="GO:0006003">
    <property type="term" value="P:fructose 2,6-bisphosphate metabolic process"/>
    <property type="evidence" value="ECO:0007669"/>
    <property type="project" value="InterPro"/>
</dbReference>
<dbReference type="PRINTS" id="PR00991">
    <property type="entry name" value="6PFRUCTKNASE"/>
</dbReference>
<gene>
    <name evidence="4" type="ORF">FEM48_Zijuj05G0135500</name>
</gene>
<dbReference type="InterPro" id="IPR003094">
    <property type="entry name" value="6Pfruct_kin"/>
</dbReference>
<organism evidence="4 5">
    <name type="scientific">Ziziphus jujuba var. spinosa</name>
    <dbReference type="NCBI Taxonomy" id="714518"/>
    <lineage>
        <taxon>Eukaryota</taxon>
        <taxon>Viridiplantae</taxon>
        <taxon>Streptophyta</taxon>
        <taxon>Embryophyta</taxon>
        <taxon>Tracheophyta</taxon>
        <taxon>Spermatophyta</taxon>
        <taxon>Magnoliopsida</taxon>
        <taxon>eudicotyledons</taxon>
        <taxon>Gunneridae</taxon>
        <taxon>Pentapetalae</taxon>
        <taxon>rosids</taxon>
        <taxon>fabids</taxon>
        <taxon>Rosales</taxon>
        <taxon>Rhamnaceae</taxon>
        <taxon>Paliureae</taxon>
        <taxon>Ziziphus</taxon>
    </lineage>
</organism>
<dbReference type="PANTHER" id="PTHR10606:SF44">
    <property type="entry name" value="6-PHOSPHOFRUCTO 2-KINASE_FRUCTOSE 2,6-BISPHOSPHATASE LONG FORM"/>
    <property type="match status" value="1"/>
</dbReference>
<dbReference type="InterPro" id="IPR027417">
    <property type="entry name" value="P-loop_NTPase"/>
</dbReference>
<evidence type="ECO:0000313" key="4">
    <source>
        <dbReference type="EMBL" id="KAH7528985.1"/>
    </source>
</evidence>
<dbReference type="InterPro" id="IPR013079">
    <property type="entry name" value="6Phosfructo_kin"/>
</dbReference>
<keyword evidence="1" id="KW-0547">Nucleotide-binding</keyword>
<dbReference type="GO" id="GO:0005829">
    <property type="term" value="C:cytosol"/>
    <property type="evidence" value="ECO:0007669"/>
    <property type="project" value="TreeGrafter"/>
</dbReference>
<dbReference type="PANTHER" id="PTHR10606">
    <property type="entry name" value="6-PHOSPHOFRUCTO-2-KINASE/FRUCTOSE-2,6-BISPHOSPHATASE"/>
    <property type="match status" value="1"/>
</dbReference>
<sequence>MIHDDDDEPDQLPEFTNLKHLEFTLGNKDYYYDLFEAYIEACPCLETIVLKVGIFDATNNTKKRRNMLMKMAEGKCKIIFLETICNDERITERSQILRLDWQTLKLDYLTMKTVARQLI</sequence>
<dbReference type="Pfam" id="PF01591">
    <property type="entry name" value="6PF2K"/>
    <property type="match status" value="1"/>
</dbReference>
<dbReference type="GO" id="GO:0004331">
    <property type="term" value="F:fructose-2,6-bisphosphate 2-phosphatase activity"/>
    <property type="evidence" value="ECO:0007669"/>
    <property type="project" value="TreeGrafter"/>
</dbReference>
<protein>
    <recommendedName>
        <fullName evidence="3">6-phosphofructo-2-kinase domain-containing protein</fullName>
    </recommendedName>
</protein>
<dbReference type="GO" id="GO:0005524">
    <property type="term" value="F:ATP binding"/>
    <property type="evidence" value="ECO:0007669"/>
    <property type="project" value="UniProtKB-KW"/>
</dbReference>